<dbReference type="RefSeq" id="WP_147778165.1">
    <property type="nucleotide sequence ID" value="NZ_SAYD01000009.1"/>
</dbReference>
<keyword evidence="1" id="KW-0812">Transmembrane</keyword>
<keyword evidence="1" id="KW-0472">Membrane</keyword>
<comment type="caution">
    <text evidence="2">The sequence shown here is derived from an EMBL/GenBank/DDBJ whole genome shotgun (WGS) entry which is preliminary data.</text>
</comment>
<sequence length="126" mass="14760">MLIKAIDTIYSNIGKVSILEFIFFNLFDRLDSNSYLSLFKDIEEKDYVLLKAKVDNIFMHVVVYMIFSSIIATILFLLYLLYVVIFNIIKFSLNNTLRNILNVISVMKLWSLIENLDFNDSKIINS</sequence>
<proteinExistence type="predicted"/>
<evidence type="ECO:0000313" key="2">
    <source>
        <dbReference type="EMBL" id="TXJ40118.1"/>
    </source>
</evidence>
<feature type="transmembrane region" description="Helical" evidence="1">
    <location>
        <begin position="57"/>
        <end position="89"/>
    </location>
</feature>
<keyword evidence="1" id="KW-1133">Transmembrane helix</keyword>
<dbReference type="Proteomes" id="UP000325002">
    <property type="component" value="Unassembled WGS sequence"/>
</dbReference>
<reference evidence="2 3" key="1">
    <citation type="journal article" date="1992" name="Lakartidningen">
        <title>[Penicillin V and not amoxicillin is the first choice preparation in acute otitis].</title>
        <authorList>
            <person name="Kamme C."/>
            <person name="Lundgren K."/>
            <person name="Prellner K."/>
        </authorList>
    </citation>
    <scope>NUCLEOTIDE SEQUENCE [LARGE SCALE GENOMIC DNA]</scope>
    <source>
        <strain evidence="2 3">PC3997IV</strain>
    </source>
</reference>
<evidence type="ECO:0000256" key="1">
    <source>
        <dbReference type="SAM" id="Phobius"/>
    </source>
</evidence>
<gene>
    <name evidence="2" type="ORF">EPJ81_02990</name>
</gene>
<dbReference type="AlphaFoldDB" id="A0A5C8ERW9"/>
<organism evidence="2 3">
    <name type="scientific">Brachyspira aalborgi</name>
    <dbReference type="NCBI Taxonomy" id="29522"/>
    <lineage>
        <taxon>Bacteria</taxon>
        <taxon>Pseudomonadati</taxon>
        <taxon>Spirochaetota</taxon>
        <taxon>Spirochaetia</taxon>
        <taxon>Brachyspirales</taxon>
        <taxon>Brachyspiraceae</taxon>
        <taxon>Brachyspira</taxon>
    </lineage>
</organism>
<dbReference type="EMBL" id="SAYD01000009">
    <property type="protein sequence ID" value="TXJ40118.1"/>
    <property type="molecule type" value="Genomic_DNA"/>
</dbReference>
<accession>A0A5C8ERW9</accession>
<evidence type="ECO:0000313" key="3">
    <source>
        <dbReference type="Proteomes" id="UP000325002"/>
    </source>
</evidence>
<protein>
    <submittedName>
        <fullName evidence="2">Uncharacterized protein</fullName>
    </submittedName>
</protein>
<name>A0A5C8ERW9_9SPIR</name>